<dbReference type="EMBL" id="QREI01000003">
    <property type="protein sequence ID" value="REE24717.1"/>
    <property type="molecule type" value="Genomic_DNA"/>
</dbReference>
<organism evidence="1 2">
    <name type="scientific">Winogradskyella pacifica</name>
    <dbReference type="NCBI Taxonomy" id="664642"/>
    <lineage>
        <taxon>Bacteria</taxon>
        <taxon>Pseudomonadati</taxon>
        <taxon>Bacteroidota</taxon>
        <taxon>Flavobacteriia</taxon>
        <taxon>Flavobacteriales</taxon>
        <taxon>Flavobacteriaceae</taxon>
        <taxon>Winogradskyella</taxon>
    </lineage>
</organism>
<proteinExistence type="predicted"/>
<accession>A0A3D9MZD6</accession>
<comment type="caution">
    <text evidence="1">The sequence shown here is derived from an EMBL/GenBank/DDBJ whole genome shotgun (WGS) entry which is preliminary data.</text>
</comment>
<sequence length="109" mass="12911">MARLNPISEFSEDNLNYLLDTLINETKFLLNKYLTDTEAIKIFSWYNNKLILIKKLMNKEAKLELLELHQIMIKSYKSDPSCGGFHITYNIEGRIDRPLIKIDRTFKKK</sequence>
<dbReference type="AlphaFoldDB" id="A0A3D9MZD6"/>
<evidence type="ECO:0000313" key="1">
    <source>
        <dbReference type="EMBL" id="REE24717.1"/>
    </source>
</evidence>
<keyword evidence="2" id="KW-1185">Reference proteome</keyword>
<gene>
    <name evidence="1" type="ORF">DFQ09_10321</name>
</gene>
<reference evidence="1 2" key="1">
    <citation type="submission" date="2018-07" db="EMBL/GenBank/DDBJ databases">
        <title>Genomic Encyclopedia of Type Strains, Phase III (KMG-III): the genomes of soil and plant-associated and newly described type strains.</title>
        <authorList>
            <person name="Whitman W."/>
        </authorList>
    </citation>
    <scope>NUCLEOTIDE SEQUENCE [LARGE SCALE GENOMIC DNA]</scope>
    <source>
        <strain evidence="1 2">CECT 7948</strain>
    </source>
</reference>
<name>A0A3D9MZD6_9FLAO</name>
<protein>
    <submittedName>
        <fullName evidence="1">Uncharacterized protein</fullName>
    </submittedName>
</protein>
<evidence type="ECO:0000313" key="2">
    <source>
        <dbReference type="Proteomes" id="UP000256919"/>
    </source>
</evidence>
<dbReference type="Proteomes" id="UP000256919">
    <property type="component" value="Unassembled WGS sequence"/>
</dbReference>
<dbReference type="RefSeq" id="WP_115809009.1">
    <property type="nucleotide sequence ID" value="NZ_QREI01000003.1"/>
</dbReference>